<dbReference type="NCBIfam" id="TIGR00879">
    <property type="entry name" value="SP"/>
    <property type="match status" value="1"/>
</dbReference>
<dbReference type="AlphaFoldDB" id="A0A1E3PAJ0"/>
<dbReference type="InterPro" id="IPR036259">
    <property type="entry name" value="MFS_trans_sf"/>
</dbReference>
<dbReference type="Gene3D" id="1.20.1250.20">
    <property type="entry name" value="MFS general substrate transporter like domains"/>
    <property type="match status" value="1"/>
</dbReference>
<dbReference type="SUPFAM" id="SSF103473">
    <property type="entry name" value="MFS general substrate transporter"/>
    <property type="match status" value="1"/>
</dbReference>
<accession>A0A1E3PAJ0</accession>
<dbReference type="Proteomes" id="UP000094112">
    <property type="component" value="Unassembled WGS sequence"/>
</dbReference>
<evidence type="ECO:0000256" key="4">
    <source>
        <dbReference type="ARBA" id="ARBA00022692"/>
    </source>
</evidence>
<feature type="domain" description="Major facilitator superfamily (MFS) profile" evidence="12">
    <location>
        <begin position="36"/>
        <end position="496"/>
    </location>
</feature>
<dbReference type="FunFam" id="1.20.1250.20:FF:000026">
    <property type="entry name" value="MFS quinate transporter QutD"/>
    <property type="match status" value="1"/>
</dbReference>
<dbReference type="PRINTS" id="PR00171">
    <property type="entry name" value="SUGRTRNSPORT"/>
</dbReference>
<evidence type="ECO:0000256" key="11">
    <source>
        <dbReference type="SAM" id="Phobius"/>
    </source>
</evidence>
<evidence type="ECO:0000256" key="5">
    <source>
        <dbReference type="ARBA" id="ARBA00022911"/>
    </source>
</evidence>
<evidence type="ECO:0000313" key="13">
    <source>
        <dbReference type="EMBL" id="ODQ62423.1"/>
    </source>
</evidence>
<proteinExistence type="inferred from homology"/>
<dbReference type="GO" id="GO:0016020">
    <property type="term" value="C:membrane"/>
    <property type="evidence" value="ECO:0007669"/>
    <property type="project" value="UniProtKB-SubCell"/>
</dbReference>
<evidence type="ECO:0000256" key="3">
    <source>
        <dbReference type="ARBA" id="ARBA00022448"/>
    </source>
</evidence>
<feature type="transmembrane region" description="Helical" evidence="11">
    <location>
        <begin position="110"/>
        <end position="128"/>
    </location>
</feature>
<comment type="subcellular location">
    <subcellularLocation>
        <location evidence="1">Membrane</location>
        <topology evidence="1">Multi-pass membrane protein</topology>
    </subcellularLocation>
</comment>
<feature type="transmembrane region" description="Helical" evidence="11">
    <location>
        <begin position="140"/>
        <end position="160"/>
    </location>
</feature>
<feature type="transmembrane region" description="Helical" evidence="11">
    <location>
        <begin position="407"/>
        <end position="430"/>
    </location>
</feature>
<reference evidence="13 14" key="1">
    <citation type="journal article" date="2016" name="Proc. Natl. Acad. Sci. U.S.A.">
        <title>Comparative genomics of biotechnologically important yeasts.</title>
        <authorList>
            <person name="Riley R."/>
            <person name="Haridas S."/>
            <person name="Wolfe K.H."/>
            <person name="Lopes M.R."/>
            <person name="Hittinger C.T."/>
            <person name="Goeker M."/>
            <person name="Salamov A.A."/>
            <person name="Wisecaver J.H."/>
            <person name="Long T.M."/>
            <person name="Calvey C.H."/>
            <person name="Aerts A.L."/>
            <person name="Barry K.W."/>
            <person name="Choi C."/>
            <person name="Clum A."/>
            <person name="Coughlan A.Y."/>
            <person name="Deshpande S."/>
            <person name="Douglass A.P."/>
            <person name="Hanson S.J."/>
            <person name="Klenk H.-P."/>
            <person name="LaButti K.M."/>
            <person name="Lapidus A."/>
            <person name="Lindquist E.A."/>
            <person name="Lipzen A.M."/>
            <person name="Meier-Kolthoff J.P."/>
            <person name="Ohm R.A."/>
            <person name="Otillar R.P."/>
            <person name="Pangilinan J.L."/>
            <person name="Peng Y."/>
            <person name="Rokas A."/>
            <person name="Rosa C.A."/>
            <person name="Scheuner C."/>
            <person name="Sibirny A.A."/>
            <person name="Slot J.C."/>
            <person name="Stielow J.B."/>
            <person name="Sun H."/>
            <person name="Kurtzman C.P."/>
            <person name="Blackwell M."/>
            <person name="Grigoriev I.V."/>
            <person name="Jeffries T.W."/>
        </authorList>
    </citation>
    <scope>NUCLEOTIDE SEQUENCE [LARGE SCALE GENOMIC DNA]</scope>
    <source>
        <strain evidence="14">ATCC 58044 / CBS 1984 / NCYC 433 / NRRL Y-366-8</strain>
    </source>
</reference>
<feature type="transmembrane region" description="Helical" evidence="11">
    <location>
        <begin position="442"/>
        <end position="461"/>
    </location>
</feature>
<sequence length="552" mass="61609">MKTSKVLKSFKLFQKSKVESPIPIPNEIFNLRTYIFAILASFGAIISGYDTGFIGGTVTLESFRHEFGIDKMSSSHATYVNSNIISVFHVGAFFGALGIYPIGELYGRRIALFLSGFFLTFGAAISLISNSQRGLGAIYAGRVLTGVGIGFCSGITPMYVGEISPPSIRGQLTGLWEIAWQIGGLVGYWINLGVNKHVSNPTSQWLIPFAVQIIPSGLFWIGVVFLPESPRWLISKYKRDEAEEKLSYITTLPKDHEFVQFELGKMEEKRELKRKLYGEGIFQQIKTVIFSSRYIKRLILSTSTFILQNGAGINAVTYYSVTVFKSIGLSGADAKLFSTGLFGVIKLVAAVVWLGLIVDNWGRRAAFFWGCIPCGIAMWYLGAYIKVSDPASKLATGNVKLDSGGKGALAMFYIWTFVYGATFNGTCWVYCAELFDQDVRSLVSAINASSNWFWAFIFARFTGNMFNAMGYGVYFLFASCMTVGPLFVFWFFPETKGVPLEVIDHLFEVPAWRGREYALSKIERSSKEDRDEREESTEREDISVKQTKSEHD</sequence>
<dbReference type="GeneID" id="30198301"/>
<dbReference type="OrthoDB" id="508119at2759"/>
<dbReference type="InterPro" id="IPR003663">
    <property type="entry name" value="Sugar/inositol_transpt"/>
</dbReference>
<dbReference type="InterPro" id="IPR050360">
    <property type="entry name" value="MFS_Sugar_Transporters"/>
</dbReference>
<evidence type="ECO:0000313" key="14">
    <source>
        <dbReference type="Proteomes" id="UP000094112"/>
    </source>
</evidence>
<feature type="transmembrane region" description="Helical" evidence="11">
    <location>
        <begin position="339"/>
        <end position="358"/>
    </location>
</feature>
<keyword evidence="14" id="KW-1185">Reference proteome</keyword>
<dbReference type="GO" id="GO:0005351">
    <property type="term" value="F:carbohydrate:proton symporter activity"/>
    <property type="evidence" value="ECO:0007669"/>
    <property type="project" value="TreeGrafter"/>
</dbReference>
<protein>
    <recommendedName>
        <fullName evidence="8">Quinate transporter</fullName>
    </recommendedName>
</protein>
<dbReference type="PANTHER" id="PTHR48022:SF34">
    <property type="entry name" value="MAJOR FACILITATOR SUPERFAMILY (MFS) PROFILE DOMAIN-CONTAINING PROTEIN-RELATED"/>
    <property type="match status" value="1"/>
</dbReference>
<evidence type="ECO:0000256" key="2">
    <source>
        <dbReference type="ARBA" id="ARBA00010992"/>
    </source>
</evidence>
<evidence type="ECO:0000259" key="12">
    <source>
        <dbReference type="PROSITE" id="PS50850"/>
    </source>
</evidence>
<comment type="similarity">
    <text evidence="2 9">Belongs to the major facilitator superfamily. Sugar transporter (TC 2.A.1.1) family.</text>
</comment>
<dbReference type="STRING" id="683960.A0A1E3PAJ0"/>
<dbReference type="InterPro" id="IPR005829">
    <property type="entry name" value="Sugar_transporter_CS"/>
</dbReference>
<evidence type="ECO:0000256" key="9">
    <source>
        <dbReference type="RuleBase" id="RU003346"/>
    </source>
</evidence>
<feature type="transmembrane region" description="Helical" evidence="11">
    <location>
        <begin position="172"/>
        <end position="190"/>
    </location>
</feature>
<feature type="transmembrane region" description="Helical" evidence="11">
    <location>
        <begin position="205"/>
        <end position="226"/>
    </location>
</feature>
<dbReference type="InterPro" id="IPR020846">
    <property type="entry name" value="MFS_dom"/>
</dbReference>
<keyword evidence="7 11" id="KW-0472">Membrane</keyword>
<feature type="transmembrane region" description="Helical" evidence="11">
    <location>
        <begin position="298"/>
        <end position="319"/>
    </location>
</feature>
<keyword evidence="5" id="KW-0672">Quinate metabolism</keyword>
<feature type="transmembrane region" description="Helical" evidence="11">
    <location>
        <begin position="473"/>
        <end position="492"/>
    </location>
</feature>
<feature type="region of interest" description="Disordered" evidence="10">
    <location>
        <begin position="523"/>
        <end position="552"/>
    </location>
</feature>
<evidence type="ECO:0000256" key="8">
    <source>
        <dbReference type="ARBA" id="ARBA00043213"/>
    </source>
</evidence>
<feature type="transmembrane region" description="Helical" evidence="11">
    <location>
        <begin position="80"/>
        <end position="103"/>
    </location>
</feature>
<dbReference type="RefSeq" id="XP_019041630.1">
    <property type="nucleotide sequence ID" value="XM_019181055.1"/>
</dbReference>
<dbReference type="PROSITE" id="PS00216">
    <property type="entry name" value="SUGAR_TRANSPORT_1"/>
    <property type="match status" value="1"/>
</dbReference>
<feature type="compositionally biased region" description="Basic and acidic residues" evidence="10">
    <location>
        <begin position="539"/>
        <end position="552"/>
    </location>
</feature>
<keyword evidence="6 11" id="KW-1133">Transmembrane helix</keyword>
<evidence type="ECO:0000256" key="6">
    <source>
        <dbReference type="ARBA" id="ARBA00022989"/>
    </source>
</evidence>
<keyword evidence="4 11" id="KW-0812">Transmembrane</keyword>
<evidence type="ECO:0000256" key="10">
    <source>
        <dbReference type="SAM" id="MobiDB-lite"/>
    </source>
</evidence>
<dbReference type="PANTHER" id="PTHR48022">
    <property type="entry name" value="PLASTIDIC GLUCOSE TRANSPORTER 4"/>
    <property type="match status" value="1"/>
</dbReference>
<gene>
    <name evidence="13" type="ORF">WICANDRAFT_24765</name>
</gene>
<dbReference type="InterPro" id="IPR005828">
    <property type="entry name" value="MFS_sugar_transport-like"/>
</dbReference>
<dbReference type="PROSITE" id="PS00217">
    <property type="entry name" value="SUGAR_TRANSPORT_2"/>
    <property type="match status" value="1"/>
</dbReference>
<evidence type="ECO:0000256" key="1">
    <source>
        <dbReference type="ARBA" id="ARBA00004141"/>
    </source>
</evidence>
<name>A0A1E3PAJ0_WICAA</name>
<organism evidence="13 14">
    <name type="scientific">Wickerhamomyces anomalus (strain ATCC 58044 / CBS 1984 / NCYC 433 / NRRL Y-366-8)</name>
    <name type="common">Yeast</name>
    <name type="synonym">Hansenula anomala</name>
    <dbReference type="NCBI Taxonomy" id="683960"/>
    <lineage>
        <taxon>Eukaryota</taxon>
        <taxon>Fungi</taxon>
        <taxon>Dikarya</taxon>
        <taxon>Ascomycota</taxon>
        <taxon>Saccharomycotina</taxon>
        <taxon>Saccharomycetes</taxon>
        <taxon>Phaffomycetales</taxon>
        <taxon>Wickerhamomycetaceae</taxon>
        <taxon>Wickerhamomyces</taxon>
    </lineage>
</organism>
<feature type="transmembrane region" description="Helical" evidence="11">
    <location>
        <begin position="365"/>
        <end position="387"/>
    </location>
</feature>
<feature type="transmembrane region" description="Helical" evidence="11">
    <location>
        <begin position="34"/>
        <end position="60"/>
    </location>
</feature>
<evidence type="ECO:0000256" key="7">
    <source>
        <dbReference type="ARBA" id="ARBA00023136"/>
    </source>
</evidence>
<dbReference type="EMBL" id="KV454208">
    <property type="protein sequence ID" value="ODQ62423.1"/>
    <property type="molecule type" value="Genomic_DNA"/>
</dbReference>
<keyword evidence="3 9" id="KW-0813">Transport</keyword>
<dbReference type="Pfam" id="PF00083">
    <property type="entry name" value="Sugar_tr"/>
    <property type="match status" value="1"/>
</dbReference>
<dbReference type="PROSITE" id="PS50850">
    <property type="entry name" value="MFS"/>
    <property type="match status" value="1"/>
</dbReference>